<sequence>MTLDEQGRGAAWEADDEDDADGAEGRGREPVESASDGLPTRKSNARNRVLLPLLAALATLLLPAGIVLTTRLLTGDTVVRVTCEPEDGAAVWASLPSGPGGVRSRATRTCEGVFTFGPAPTVCVDGDRAVVRSWRSAPCGALGLSPAP</sequence>
<evidence type="ECO:0000256" key="1">
    <source>
        <dbReference type="SAM" id="MobiDB-lite"/>
    </source>
</evidence>
<keyword evidence="4" id="KW-1185">Reference proteome</keyword>
<dbReference type="EMBL" id="CP023445">
    <property type="protein sequence ID" value="ATE54435.1"/>
    <property type="molecule type" value="Genomic_DNA"/>
</dbReference>
<protein>
    <submittedName>
        <fullName evidence="3">Uncharacterized protein</fullName>
    </submittedName>
</protein>
<accession>A0A290Z634</accession>
<dbReference type="RefSeq" id="WP_096493577.1">
    <property type="nucleotide sequence ID" value="NZ_CP023445.1"/>
</dbReference>
<keyword evidence="2" id="KW-0812">Transmembrane</keyword>
<name>A0A290Z634_9PSEU</name>
<feature type="compositionally biased region" description="Acidic residues" evidence="1">
    <location>
        <begin position="13"/>
        <end position="22"/>
    </location>
</feature>
<dbReference type="Proteomes" id="UP000218505">
    <property type="component" value="Chromosome"/>
</dbReference>
<dbReference type="KEGG" id="apre:CNX65_14985"/>
<feature type="transmembrane region" description="Helical" evidence="2">
    <location>
        <begin position="49"/>
        <end position="73"/>
    </location>
</feature>
<dbReference type="AlphaFoldDB" id="A0A290Z634"/>
<keyword evidence="2" id="KW-0472">Membrane</keyword>
<feature type="region of interest" description="Disordered" evidence="1">
    <location>
        <begin position="1"/>
        <end position="42"/>
    </location>
</feature>
<evidence type="ECO:0000313" key="4">
    <source>
        <dbReference type="Proteomes" id="UP000218505"/>
    </source>
</evidence>
<evidence type="ECO:0000256" key="2">
    <source>
        <dbReference type="SAM" id="Phobius"/>
    </source>
</evidence>
<evidence type="ECO:0000313" key="3">
    <source>
        <dbReference type="EMBL" id="ATE54435.1"/>
    </source>
</evidence>
<proteinExistence type="predicted"/>
<reference evidence="3" key="1">
    <citation type="submission" date="2017-09" db="EMBL/GenBank/DDBJ databases">
        <title>Complete Genome Sequence of ansamitocin-producing Bacterium Actinosynnema pretiosum X47.</title>
        <authorList>
            <person name="Cao G."/>
            <person name="Zong G."/>
            <person name="Zhong C."/>
            <person name="Fu J."/>
        </authorList>
    </citation>
    <scope>NUCLEOTIDE SEQUENCE [LARGE SCALE GENOMIC DNA]</scope>
    <source>
        <strain evidence="3">X47</strain>
    </source>
</reference>
<gene>
    <name evidence="3" type="ORF">CNX65_14985</name>
</gene>
<keyword evidence="2" id="KW-1133">Transmembrane helix</keyword>
<organism evidence="3 4">
    <name type="scientific">Actinosynnema pretiosum</name>
    <dbReference type="NCBI Taxonomy" id="42197"/>
    <lineage>
        <taxon>Bacteria</taxon>
        <taxon>Bacillati</taxon>
        <taxon>Actinomycetota</taxon>
        <taxon>Actinomycetes</taxon>
        <taxon>Pseudonocardiales</taxon>
        <taxon>Pseudonocardiaceae</taxon>
        <taxon>Actinosynnema</taxon>
    </lineage>
</organism>